<accession>A0A1T4UIP5</accession>
<evidence type="ECO:0000313" key="4">
    <source>
        <dbReference type="Proteomes" id="UP000190162"/>
    </source>
</evidence>
<feature type="domain" description="D-glutamate N-acetyltransferase-like N-terminal" evidence="2">
    <location>
        <begin position="48"/>
        <end position="124"/>
    </location>
</feature>
<reference evidence="4" key="1">
    <citation type="submission" date="2017-02" db="EMBL/GenBank/DDBJ databases">
        <authorList>
            <person name="Varghese N."/>
            <person name="Submissions S."/>
        </authorList>
    </citation>
    <scope>NUCLEOTIDE SEQUENCE [LARGE SCALE GENOMIC DNA]</scope>
    <source>
        <strain evidence="4">DSM 22720</strain>
    </source>
</reference>
<dbReference type="InterPro" id="IPR035402">
    <property type="entry name" value="DgcN-like_N"/>
</dbReference>
<dbReference type="InterPro" id="IPR027417">
    <property type="entry name" value="P-loop_NTPase"/>
</dbReference>
<dbReference type="InterPro" id="IPR035086">
    <property type="entry name" value="DgcN-like_C"/>
</dbReference>
<dbReference type="SUPFAM" id="SSF52540">
    <property type="entry name" value="P-loop containing nucleoside triphosphate hydrolases"/>
    <property type="match status" value="1"/>
</dbReference>
<dbReference type="Proteomes" id="UP000190162">
    <property type="component" value="Unassembled WGS sequence"/>
</dbReference>
<dbReference type="NCBIfam" id="NF041892">
    <property type="entry name" value="DgcN"/>
    <property type="match status" value="1"/>
</dbReference>
<dbReference type="PANTHER" id="PTHR40690:SF1">
    <property type="entry name" value="DUF1611 DOMAIN-CONTAINING PROTEIN"/>
    <property type="match status" value="1"/>
</dbReference>
<evidence type="ECO:0000313" key="3">
    <source>
        <dbReference type="EMBL" id="SKA52418.1"/>
    </source>
</evidence>
<sequence length="342" mass="36816">MNIPAPYLLMLGDAPDPLYIKTARGIHYWRPEKCLGQLRLNEHTASLSLPDMDIQTAFKQGAKTLVLGTANAGGVLAEHWIPLIVEAINLGMNIASGLHQKLTEIPAIAQAAKQHGVSLFDIRHNNDNLDVGSGKKRSGRRLLTVGTDCSVGKMFTTLALEKAMRDSGFSATFCATGQTGILIQGAGIAIDAVVADFISGATESLSPECQPHQWQLIEGQGSLLNPAFSGVTMGLLHGAQPDALVLCHEVGRDHIRHLPHVPMPELDDIMQLSLRLATLTNPNPQFVGIAVNTSSLSDADARAYLNRISNQYALPATDPVRYGVASIVTYIEKTFGDDIREN</sequence>
<dbReference type="Pfam" id="PF17396">
    <property type="entry name" value="DUF1611_N"/>
    <property type="match status" value="1"/>
</dbReference>
<feature type="domain" description="D-glutamate N-acetyltransferase-like C-terminal" evidence="1">
    <location>
        <begin position="131"/>
        <end position="328"/>
    </location>
</feature>
<dbReference type="Gene3D" id="3.40.50.300">
    <property type="entry name" value="P-loop containing nucleotide triphosphate hydrolases"/>
    <property type="match status" value="1"/>
</dbReference>
<dbReference type="AlphaFoldDB" id="A0A1T4UIP5"/>
<protein>
    <submittedName>
        <fullName evidence="3">Uncharacterized conserved protein, NAD-dependent epimerase/dehydratase family</fullName>
    </submittedName>
</protein>
<organism evidence="3 4">
    <name type="scientific">Enterovibrio nigricans DSM 22720</name>
    <dbReference type="NCBI Taxonomy" id="1121868"/>
    <lineage>
        <taxon>Bacteria</taxon>
        <taxon>Pseudomonadati</taxon>
        <taxon>Pseudomonadota</taxon>
        <taxon>Gammaproteobacteria</taxon>
        <taxon>Vibrionales</taxon>
        <taxon>Vibrionaceae</taxon>
        <taxon>Enterovibrio</taxon>
    </lineage>
</organism>
<evidence type="ECO:0000259" key="2">
    <source>
        <dbReference type="Pfam" id="PF17396"/>
    </source>
</evidence>
<name>A0A1T4UIP5_9GAMM</name>
<dbReference type="EMBL" id="FUXU01000017">
    <property type="protein sequence ID" value="SKA52418.1"/>
    <property type="molecule type" value="Genomic_DNA"/>
</dbReference>
<dbReference type="RefSeq" id="WP_078752207.1">
    <property type="nucleotide sequence ID" value="NZ_FUXU01000017.1"/>
</dbReference>
<keyword evidence="4" id="KW-1185">Reference proteome</keyword>
<dbReference type="PIRSF" id="PIRSF026760">
    <property type="entry name" value="UCP026760"/>
    <property type="match status" value="1"/>
</dbReference>
<dbReference type="PANTHER" id="PTHR40690">
    <property type="entry name" value="GLL3100 PROTEIN"/>
    <property type="match status" value="1"/>
</dbReference>
<evidence type="ECO:0000259" key="1">
    <source>
        <dbReference type="Pfam" id="PF07755"/>
    </source>
</evidence>
<dbReference type="Pfam" id="PF07755">
    <property type="entry name" value="DUF1611"/>
    <property type="match status" value="1"/>
</dbReference>
<dbReference type="InterPro" id="IPR011669">
    <property type="entry name" value="DgcN-like"/>
</dbReference>
<dbReference type="OrthoDB" id="9778498at2"/>
<gene>
    <name evidence="3" type="ORF">SAMN02745132_01812</name>
</gene>
<dbReference type="Gene3D" id="3.40.50.720">
    <property type="entry name" value="NAD(P)-binding Rossmann-like Domain"/>
    <property type="match status" value="1"/>
</dbReference>
<proteinExistence type="predicted"/>